<evidence type="ECO:0000259" key="4">
    <source>
        <dbReference type="PROSITE" id="PS50932"/>
    </source>
</evidence>
<feature type="domain" description="HTH lacI-type" evidence="4">
    <location>
        <begin position="41"/>
        <end position="95"/>
    </location>
</feature>
<dbReference type="Gene3D" id="1.10.260.40">
    <property type="entry name" value="lambda repressor-like DNA-binding domains"/>
    <property type="match status" value="1"/>
</dbReference>
<dbReference type="Gene3D" id="3.40.50.2300">
    <property type="match status" value="2"/>
</dbReference>
<organism evidence="5 6">
    <name type="scientific">Paenibacillus hemerocallicola</name>
    <dbReference type="NCBI Taxonomy" id="1172614"/>
    <lineage>
        <taxon>Bacteria</taxon>
        <taxon>Bacillati</taxon>
        <taxon>Bacillota</taxon>
        <taxon>Bacilli</taxon>
        <taxon>Bacillales</taxon>
        <taxon>Paenibacillaceae</taxon>
        <taxon>Paenibacillus</taxon>
    </lineage>
</organism>
<dbReference type="SUPFAM" id="SSF53822">
    <property type="entry name" value="Periplasmic binding protein-like I"/>
    <property type="match status" value="1"/>
</dbReference>
<dbReference type="SUPFAM" id="SSF47413">
    <property type="entry name" value="lambda repressor-like DNA-binding domains"/>
    <property type="match status" value="1"/>
</dbReference>
<keyword evidence="2" id="KW-0238">DNA-binding</keyword>
<dbReference type="Pfam" id="PF13377">
    <property type="entry name" value="Peripla_BP_3"/>
    <property type="match status" value="1"/>
</dbReference>
<evidence type="ECO:0000313" key="6">
    <source>
        <dbReference type="Proteomes" id="UP000307943"/>
    </source>
</evidence>
<dbReference type="OrthoDB" id="2528004at2"/>
<sequence length="367" mass="40986">MVGEEGEGDARSPVLFCERLTITQTFVYCRSNLNESRAEMVTIKDIAKQAGVTYGTVSRALNGEPGVSEKTRSRIKAIAEQMNYVPNLAAKRMVDRSSNCIGIIWPKIEGLFFYRLSERIQEEASRRGIRIMLSVAEPEDALSSFQEHFIDKVVHWVYSEQTAAFIAAKQSFPGTILEVGSRSAGEGPSLEIDRKGAVFKAVRHLAELGHERIAFVGARTDKWVGYTQGLVDFDREYHPDDIVMTRLSDPDMEAKILGYLSRDRNDRATAVIVDSQGMMFEFARLVHAAKVRIPEQLSLVGYDDVPELHRLLPVSITTVGPDIDTLANRLMDTITRADAAEDSTDRNDRIIEGVLTVRESTQPPFGM</sequence>
<dbReference type="PROSITE" id="PS50932">
    <property type="entry name" value="HTH_LACI_2"/>
    <property type="match status" value="1"/>
</dbReference>
<dbReference type="InterPro" id="IPR028082">
    <property type="entry name" value="Peripla_BP_I"/>
</dbReference>
<name>A0A5C4SWZ6_9BACL</name>
<dbReference type="GO" id="GO:0003700">
    <property type="term" value="F:DNA-binding transcription factor activity"/>
    <property type="evidence" value="ECO:0007669"/>
    <property type="project" value="TreeGrafter"/>
</dbReference>
<dbReference type="AlphaFoldDB" id="A0A5C4SWZ6"/>
<dbReference type="Pfam" id="PF00356">
    <property type="entry name" value="LacI"/>
    <property type="match status" value="1"/>
</dbReference>
<comment type="caution">
    <text evidence="5">The sequence shown here is derived from an EMBL/GenBank/DDBJ whole genome shotgun (WGS) entry which is preliminary data.</text>
</comment>
<keyword evidence="6" id="KW-1185">Reference proteome</keyword>
<dbReference type="InterPro" id="IPR010982">
    <property type="entry name" value="Lambda_DNA-bd_dom_sf"/>
</dbReference>
<keyword evidence="3" id="KW-0804">Transcription</keyword>
<protein>
    <submittedName>
        <fullName evidence="5">LacI family transcriptional regulator</fullName>
    </submittedName>
</protein>
<evidence type="ECO:0000313" key="5">
    <source>
        <dbReference type="EMBL" id="TNJ60168.1"/>
    </source>
</evidence>
<evidence type="ECO:0000256" key="2">
    <source>
        <dbReference type="ARBA" id="ARBA00023125"/>
    </source>
</evidence>
<dbReference type="CDD" id="cd01392">
    <property type="entry name" value="HTH_LacI"/>
    <property type="match status" value="1"/>
</dbReference>
<dbReference type="PANTHER" id="PTHR30146:SF109">
    <property type="entry name" value="HTH-TYPE TRANSCRIPTIONAL REGULATOR GALS"/>
    <property type="match status" value="1"/>
</dbReference>
<keyword evidence="1" id="KW-0805">Transcription regulation</keyword>
<dbReference type="EMBL" id="VDCQ01000086">
    <property type="protein sequence ID" value="TNJ60168.1"/>
    <property type="molecule type" value="Genomic_DNA"/>
</dbReference>
<dbReference type="InterPro" id="IPR046335">
    <property type="entry name" value="LacI/GalR-like_sensor"/>
</dbReference>
<proteinExistence type="predicted"/>
<dbReference type="PRINTS" id="PR00036">
    <property type="entry name" value="HTHLACI"/>
</dbReference>
<dbReference type="SMART" id="SM00354">
    <property type="entry name" value="HTH_LACI"/>
    <property type="match status" value="1"/>
</dbReference>
<gene>
    <name evidence="5" type="ORF">FE784_36340</name>
</gene>
<reference evidence="5 6" key="1">
    <citation type="submission" date="2019-05" db="EMBL/GenBank/DDBJ databases">
        <title>We sequenced the genome of Paenibacillus hemerocallicola KCTC 33185 for further insight into its adaptation and study the phylogeny of Paenibacillus.</title>
        <authorList>
            <person name="Narsing Rao M.P."/>
        </authorList>
    </citation>
    <scope>NUCLEOTIDE SEQUENCE [LARGE SCALE GENOMIC DNA]</scope>
    <source>
        <strain evidence="5 6">KCTC 33185</strain>
    </source>
</reference>
<dbReference type="GO" id="GO:0000976">
    <property type="term" value="F:transcription cis-regulatory region binding"/>
    <property type="evidence" value="ECO:0007669"/>
    <property type="project" value="TreeGrafter"/>
</dbReference>
<dbReference type="InterPro" id="IPR000843">
    <property type="entry name" value="HTH_LacI"/>
</dbReference>
<dbReference type="PROSITE" id="PS00356">
    <property type="entry name" value="HTH_LACI_1"/>
    <property type="match status" value="1"/>
</dbReference>
<evidence type="ECO:0000256" key="3">
    <source>
        <dbReference type="ARBA" id="ARBA00023163"/>
    </source>
</evidence>
<evidence type="ECO:0000256" key="1">
    <source>
        <dbReference type="ARBA" id="ARBA00023015"/>
    </source>
</evidence>
<dbReference type="PANTHER" id="PTHR30146">
    <property type="entry name" value="LACI-RELATED TRANSCRIPTIONAL REPRESSOR"/>
    <property type="match status" value="1"/>
</dbReference>
<accession>A0A5C4SWZ6</accession>
<dbReference type="Proteomes" id="UP000307943">
    <property type="component" value="Unassembled WGS sequence"/>
</dbReference>
<dbReference type="CDD" id="cd06267">
    <property type="entry name" value="PBP1_LacI_sugar_binding-like"/>
    <property type="match status" value="1"/>
</dbReference>